<feature type="domain" description="CcmH/CycL/Ccl2/NrfF N-terminal" evidence="8">
    <location>
        <begin position="38"/>
        <end position="174"/>
    </location>
</feature>
<evidence type="ECO:0000256" key="7">
    <source>
        <dbReference type="RuleBase" id="RU364112"/>
    </source>
</evidence>
<comment type="function">
    <text evidence="7">Possible subunit of a heme lyase.</text>
</comment>
<dbReference type="InterPro" id="IPR038297">
    <property type="entry name" value="CcmH/CycL/NrfF/Ccl2_sf"/>
</dbReference>
<keyword evidence="7" id="KW-1133">Transmembrane helix</keyword>
<name>A0ABY3X9L5_9GAMM</name>
<keyword evidence="5" id="KW-0201">Cytochrome c-type biogenesis</keyword>
<dbReference type="Gene3D" id="1.10.8.640">
    <property type="entry name" value="Cytochrome C biogenesis protein"/>
    <property type="match status" value="1"/>
</dbReference>
<reference evidence="9 10" key="1">
    <citation type="submission" date="2022-03" db="EMBL/GenBank/DDBJ databases">
        <title>Complete genome sequence of Lysobacter capsici VKM B-2533 and Lysobacter gummosus 10.1.1, promising sources of lytic agents.</title>
        <authorList>
            <person name="Tarlachkov S.V."/>
            <person name="Kudryakova I.V."/>
            <person name="Afoshin A.S."/>
            <person name="Leontyevskaya E.A."/>
            <person name="Leontyevskaya N.V."/>
        </authorList>
    </citation>
    <scope>NUCLEOTIDE SEQUENCE [LARGE SCALE GENOMIC DNA]</scope>
    <source>
        <strain evidence="9 10">10.1.1</strain>
    </source>
</reference>
<evidence type="ECO:0000256" key="6">
    <source>
        <dbReference type="ARBA" id="ARBA00023004"/>
    </source>
</evidence>
<evidence type="ECO:0000256" key="2">
    <source>
        <dbReference type="ARBA" id="ARBA00022617"/>
    </source>
</evidence>
<dbReference type="Pfam" id="PF03918">
    <property type="entry name" value="CcmH"/>
    <property type="match status" value="1"/>
</dbReference>
<evidence type="ECO:0000256" key="1">
    <source>
        <dbReference type="ARBA" id="ARBA00010342"/>
    </source>
</evidence>
<keyword evidence="7" id="KW-0812">Transmembrane</keyword>
<keyword evidence="3 7" id="KW-0479">Metal-binding</keyword>
<accession>A0ABY3X9L5</accession>
<organism evidence="9 10">
    <name type="scientific">Lysobacter gummosus</name>
    <dbReference type="NCBI Taxonomy" id="262324"/>
    <lineage>
        <taxon>Bacteria</taxon>
        <taxon>Pseudomonadati</taxon>
        <taxon>Pseudomonadota</taxon>
        <taxon>Gammaproteobacteria</taxon>
        <taxon>Lysobacterales</taxon>
        <taxon>Lysobacteraceae</taxon>
        <taxon>Lysobacter</taxon>
    </lineage>
</organism>
<proteinExistence type="inferred from homology"/>
<dbReference type="PANTHER" id="PTHR47870:SF1">
    <property type="entry name" value="CYTOCHROME C-TYPE BIOGENESIS PROTEIN CCMH"/>
    <property type="match status" value="1"/>
</dbReference>
<feature type="transmembrane region" description="Helical" evidence="7">
    <location>
        <begin position="135"/>
        <end position="156"/>
    </location>
</feature>
<sequence>MRHDRECRAVPPFEKGGQGGFAFPRTLLATAALILTLALTLTTPAIAQPASDPAPLSFNDNTEERRFHALVAELRCVMCQNQSLADSNAQIAHDLRREVLVLMRQGKSDGEIKDFLVARYGEFVLYRPQMESKTWLLWFGPALVLLAGGFVVARVIRARGANAHDGSARNDEEQEW</sequence>
<keyword evidence="7" id="KW-0472">Membrane</keyword>
<keyword evidence="4 7" id="KW-0732">Signal</keyword>
<dbReference type="CDD" id="cd16378">
    <property type="entry name" value="CcmH_N"/>
    <property type="match status" value="1"/>
</dbReference>
<dbReference type="InterPro" id="IPR005616">
    <property type="entry name" value="CcmH/CycL/Ccl2/NrfF_N"/>
</dbReference>
<gene>
    <name evidence="9" type="ORF">MOV92_13055</name>
</gene>
<dbReference type="PANTHER" id="PTHR47870">
    <property type="entry name" value="CYTOCHROME C-TYPE BIOGENESIS PROTEIN CCMH"/>
    <property type="match status" value="1"/>
</dbReference>
<keyword evidence="6 7" id="KW-0408">Iron</keyword>
<dbReference type="Proteomes" id="UP000829194">
    <property type="component" value="Chromosome"/>
</dbReference>
<evidence type="ECO:0000313" key="10">
    <source>
        <dbReference type="Proteomes" id="UP000829194"/>
    </source>
</evidence>
<evidence type="ECO:0000256" key="4">
    <source>
        <dbReference type="ARBA" id="ARBA00022729"/>
    </source>
</evidence>
<protein>
    <recommendedName>
        <fullName evidence="7">Cytochrome c-type biogenesis protein</fullName>
    </recommendedName>
</protein>
<keyword evidence="10" id="KW-1185">Reference proteome</keyword>
<dbReference type="InterPro" id="IPR051263">
    <property type="entry name" value="C-type_cytochrome_biogenesis"/>
</dbReference>
<evidence type="ECO:0000313" key="9">
    <source>
        <dbReference type="EMBL" id="UNP27462.1"/>
    </source>
</evidence>
<evidence type="ECO:0000259" key="8">
    <source>
        <dbReference type="Pfam" id="PF03918"/>
    </source>
</evidence>
<dbReference type="EMBL" id="CP093547">
    <property type="protein sequence ID" value="UNP27462.1"/>
    <property type="molecule type" value="Genomic_DNA"/>
</dbReference>
<evidence type="ECO:0000256" key="3">
    <source>
        <dbReference type="ARBA" id="ARBA00022723"/>
    </source>
</evidence>
<evidence type="ECO:0000256" key="5">
    <source>
        <dbReference type="ARBA" id="ARBA00022748"/>
    </source>
</evidence>
<comment type="similarity">
    <text evidence="1 7">Belongs to the CcmH/CycL/Ccl2/NrfF family.</text>
</comment>
<keyword evidence="2 7" id="KW-0349">Heme</keyword>